<dbReference type="AlphaFoldDB" id="A0A2P2IID3"/>
<organism evidence="1">
    <name type="scientific">Rhizophora mucronata</name>
    <name type="common">Asiatic mangrove</name>
    <dbReference type="NCBI Taxonomy" id="61149"/>
    <lineage>
        <taxon>Eukaryota</taxon>
        <taxon>Viridiplantae</taxon>
        <taxon>Streptophyta</taxon>
        <taxon>Embryophyta</taxon>
        <taxon>Tracheophyta</taxon>
        <taxon>Spermatophyta</taxon>
        <taxon>Magnoliopsida</taxon>
        <taxon>eudicotyledons</taxon>
        <taxon>Gunneridae</taxon>
        <taxon>Pentapetalae</taxon>
        <taxon>rosids</taxon>
        <taxon>fabids</taxon>
        <taxon>Malpighiales</taxon>
        <taxon>Rhizophoraceae</taxon>
        <taxon>Rhizophora</taxon>
    </lineage>
</organism>
<protein>
    <submittedName>
        <fullName evidence="1">Uncharacterized protein</fullName>
    </submittedName>
</protein>
<evidence type="ECO:0000313" key="1">
    <source>
        <dbReference type="EMBL" id="MBW80979.1"/>
    </source>
</evidence>
<sequence length="33" mass="4035">MNNKYLSIMAYKNKKKNLYRASSSKHFRSFHLQ</sequence>
<reference evidence="1" key="1">
    <citation type="submission" date="2018-02" db="EMBL/GenBank/DDBJ databases">
        <title>Rhizophora mucronata_Transcriptome.</title>
        <authorList>
            <person name="Meera S.P."/>
            <person name="Sreeshan A."/>
            <person name="Augustine A."/>
        </authorList>
    </citation>
    <scope>NUCLEOTIDE SEQUENCE</scope>
    <source>
        <tissue evidence="1">Leaf</tissue>
    </source>
</reference>
<accession>A0A2P2IID3</accession>
<name>A0A2P2IID3_RHIMU</name>
<proteinExistence type="predicted"/>
<dbReference type="EMBL" id="GGEC01000496">
    <property type="protein sequence ID" value="MBW80979.1"/>
    <property type="molecule type" value="Transcribed_RNA"/>
</dbReference>